<organism evidence="1 2">
    <name type="scientific">Tanacetum coccineum</name>
    <dbReference type="NCBI Taxonomy" id="301880"/>
    <lineage>
        <taxon>Eukaryota</taxon>
        <taxon>Viridiplantae</taxon>
        <taxon>Streptophyta</taxon>
        <taxon>Embryophyta</taxon>
        <taxon>Tracheophyta</taxon>
        <taxon>Spermatophyta</taxon>
        <taxon>Magnoliopsida</taxon>
        <taxon>eudicotyledons</taxon>
        <taxon>Gunneridae</taxon>
        <taxon>Pentapetalae</taxon>
        <taxon>asterids</taxon>
        <taxon>campanulids</taxon>
        <taxon>Asterales</taxon>
        <taxon>Asteraceae</taxon>
        <taxon>Asteroideae</taxon>
        <taxon>Anthemideae</taxon>
        <taxon>Anthemidinae</taxon>
        <taxon>Tanacetum</taxon>
    </lineage>
</organism>
<reference evidence="1" key="1">
    <citation type="journal article" date="2022" name="Int. J. Mol. Sci.">
        <title>Draft Genome of Tanacetum Coccineum: Genomic Comparison of Closely Related Tanacetum-Family Plants.</title>
        <authorList>
            <person name="Yamashiro T."/>
            <person name="Shiraishi A."/>
            <person name="Nakayama K."/>
            <person name="Satake H."/>
        </authorList>
    </citation>
    <scope>NUCLEOTIDE SEQUENCE</scope>
</reference>
<feature type="non-terminal residue" evidence="1">
    <location>
        <position position="74"/>
    </location>
</feature>
<accession>A0ABQ5DMD5</accession>
<proteinExistence type="predicted"/>
<gene>
    <name evidence="1" type="ORF">Tco_0940211</name>
</gene>
<sequence length="74" mass="8248">MMRRSSNASLKDDIPPKENSMLHLVMSLMIKSVKSNGKSLHSDTSRLLKTNAPDVDDTAVGFRVLKLNGYQNFP</sequence>
<protein>
    <submittedName>
        <fullName evidence="1">Uncharacterized protein</fullName>
    </submittedName>
</protein>
<reference evidence="1" key="2">
    <citation type="submission" date="2022-01" db="EMBL/GenBank/DDBJ databases">
        <authorList>
            <person name="Yamashiro T."/>
            <person name="Shiraishi A."/>
            <person name="Satake H."/>
            <person name="Nakayama K."/>
        </authorList>
    </citation>
    <scope>NUCLEOTIDE SEQUENCE</scope>
</reference>
<name>A0ABQ5DMD5_9ASTR</name>
<dbReference type="EMBL" id="BQNB010015464">
    <property type="protein sequence ID" value="GJT40346.1"/>
    <property type="molecule type" value="Genomic_DNA"/>
</dbReference>
<keyword evidence="2" id="KW-1185">Reference proteome</keyword>
<dbReference type="Proteomes" id="UP001151760">
    <property type="component" value="Unassembled WGS sequence"/>
</dbReference>
<evidence type="ECO:0000313" key="2">
    <source>
        <dbReference type="Proteomes" id="UP001151760"/>
    </source>
</evidence>
<evidence type="ECO:0000313" key="1">
    <source>
        <dbReference type="EMBL" id="GJT40346.1"/>
    </source>
</evidence>
<comment type="caution">
    <text evidence="1">The sequence shown here is derived from an EMBL/GenBank/DDBJ whole genome shotgun (WGS) entry which is preliminary data.</text>
</comment>